<dbReference type="Pfam" id="PF01479">
    <property type="entry name" value="S4"/>
    <property type="match status" value="1"/>
</dbReference>
<dbReference type="GO" id="GO:0003727">
    <property type="term" value="F:single-stranded RNA binding"/>
    <property type="evidence" value="ECO:0007669"/>
    <property type="project" value="InterPro"/>
</dbReference>
<dbReference type="PROSITE" id="PS50889">
    <property type="entry name" value="S4"/>
    <property type="match status" value="1"/>
</dbReference>
<evidence type="ECO:0000313" key="7">
    <source>
        <dbReference type="EMBL" id="RYV51685.1"/>
    </source>
</evidence>
<feature type="region of interest" description="Disordered" evidence="5">
    <location>
        <begin position="100"/>
        <end position="134"/>
    </location>
</feature>
<sequence>MSTTGTAATTRVDRWVWVVRLTRTRAQAAAACRAGHIRINGDHAKPASAVHVGDEIRLRGDGVERIVEVVQIIEKRVGAPAAALCFLDRTPPPVPREHVAIAAQRDRGAGRPTKRERREIDKLRGRSPETLPHP</sequence>
<organism evidence="7 8">
    <name type="scientific">Pengzhenrongella frigida</name>
    <dbReference type="NCBI Taxonomy" id="1259133"/>
    <lineage>
        <taxon>Bacteria</taxon>
        <taxon>Bacillati</taxon>
        <taxon>Actinomycetota</taxon>
        <taxon>Actinomycetes</taxon>
        <taxon>Micrococcales</taxon>
        <taxon>Pengzhenrongella</taxon>
    </lineage>
</organism>
<dbReference type="EMBL" id="SDWW01000013">
    <property type="protein sequence ID" value="RYV51685.1"/>
    <property type="molecule type" value="Genomic_DNA"/>
</dbReference>
<accession>A0A4Q5N0W2</accession>
<evidence type="ECO:0000256" key="3">
    <source>
        <dbReference type="ARBA" id="ARBA00023125"/>
    </source>
</evidence>
<evidence type="ECO:0000256" key="2">
    <source>
        <dbReference type="ARBA" id="ARBA00022884"/>
    </source>
</evidence>
<evidence type="ECO:0000256" key="1">
    <source>
        <dbReference type="ARBA" id="ARBA00008396"/>
    </source>
</evidence>
<dbReference type="GO" id="GO:0034605">
    <property type="term" value="P:cellular response to heat"/>
    <property type="evidence" value="ECO:0007669"/>
    <property type="project" value="InterPro"/>
</dbReference>
<gene>
    <name evidence="7" type="ORF">EUA98_07225</name>
</gene>
<dbReference type="SUPFAM" id="SSF55174">
    <property type="entry name" value="Alpha-L RNA-binding motif"/>
    <property type="match status" value="1"/>
</dbReference>
<evidence type="ECO:0000256" key="4">
    <source>
        <dbReference type="PROSITE-ProRule" id="PRU00182"/>
    </source>
</evidence>
<feature type="compositionally biased region" description="Basic and acidic residues" evidence="5">
    <location>
        <begin position="100"/>
        <end position="109"/>
    </location>
</feature>
<evidence type="ECO:0000256" key="5">
    <source>
        <dbReference type="SAM" id="MobiDB-lite"/>
    </source>
</evidence>
<dbReference type="Gene3D" id="3.10.290.10">
    <property type="entry name" value="RNA-binding S4 domain"/>
    <property type="match status" value="1"/>
</dbReference>
<dbReference type="SMART" id="SM00363">
    <property type="entry name" value="S4"/>
    <property type="match status" value="1"/>
</dbReference>
<dbReference type="PIRSF" id="PIRSF016821">
    <property type="entry name" value="HSP15"/>
    <property type="match status" value="1"/>
</dbReference>
<dbReference type="Proteomes" id="UP000293764">
    <property type="component" value="Unassembled WGS sequence"/>
</dbReference>
<dbReference type="GO" id="GO:0043023">
    <property type="term" value="F:ribosomal large subunit binding"/>
    <property type="evidence" value="ECO:0007669"/>
    <property type="project" value="InterPro"/>
</dbReference>
<dbReference type="AlphaFoldDB" id="A0A4Q5N0W2"/>
<feature type="compositionally biased region" description="Basic and acidic residues" evidence="5">
    <location>
        <begin position="116"/>
        <end position="127"/>
    </location>
</feature>
<dbReference type="OrthoDB" id="9797176at2"/>
<dbReference type="RefSeq" id="WP_130102002.1">
    <property type="nucleotide sequence ID" value="NZ_SDWW01000013.1"/>
</dbReference>
<feature type="domain" description="RNA-binding S4" evidence="6">
    <location>
        <begin position="10"/>
        <end position="71"/>
    </location>
</feature>
<evidence type="ECO:0000259" key="6">
    <source>
        <dbReference type="SMART" id="SM00363"/>
    </source>
</evidence>
<comment type="caution">
    <text evidence="7">The sequence shown here is derived from an EMBL/GenBank/DDBJ whole genome shotgun (WGS) entry which is preliminary data.</text>
</comment>
<dbReference type="InterPro" id="IPR002942">
    <property type="entry name" value="S4_RNA-bd"/>
</dbReference>
<dbReference type="InterPro" id="IPR025708">
    <property type="entry name" value="HSP15"/>
</dbReference>
<dbReference type="GO" id="GO:0003677">
    <property type="term" value="F:DNA binding"/>
    <property type="evidence" value="ECO:0007669"/>
    <property type="project" value="UniProtKB-KW"/>
</dbReference>
<keyword evidence="3" id="KW-0238">DNA-binding</keyword>
<reference evidence="7 8" key="1">
    <citation type="submission" date="2019-01" db="EMBL/GenBank/DDBJ databases">
        <title>Novel species of Cellulomonas.</title>
        <authorList>
            <person name="Liu Q."/>
            <person name="Xin Y.-H."/>
        </authorList>
    </citation>
    <scope>NUCLEOTIDE SEQUENCE [LARGE SCALE GENOMIC DNA]</scope>
    <source>
        <strain evidence="7 8">HLT2-17</strain>
    </source>
</reference>
<keyword evidence="2 4" id="KW-0694">RNA-binding</keyword>
<protein>
    <submittedName>
        <fullName evidence="7">RNA-binding S4 domain-containing protein</fullName>
    </submittedName>
</protein>
<name>A0A4Q5N0W2_9MICO</name>
<dbReference type="InterPro" id="IPR036986">
    <property type="entry name" value="S4_RNA-bd_sf"/>
</dbReference>
<evidence type="ECO:0000313" key="8">
    <source>
        <dbReference type="Proteomes" id="UP000293764"/>
    </source>
</evidence>
<comment type="similarity">
    <text evidence="1">Belongs to the HSP15 family.</text>
</comment>
<proteinExistence type="inferred from homology"/>
<keyword evidence="8" id="KW-1185">Reference proteome</keyword>